<evidence type="ECO:0000313" key="4">
    <source>
        <dbReference type="EMBL" id="CAL1300685.1"/>
    </source>
</evidence>
<evidence type="ECO:0000313" key="5">
    <source>
        <dbReference type="Proteomes" id="UP001497382"/>
    </source>
</evidence>
<keyword evidence="3" id="KW-0732">Signal</keyword>
<dbReference type="PANTHER" id="PTHR24366:SF154">
    <property type="entry name" value="NYCTALOPIN"/>
    <property type="match status" value="1"/>
</dbReference>
<dbReference type="Pfam" id="PF13855">
    <property type="entry name" value="LRR_8"/>
    <property type="match status" value="1"/>
</dbReference>
<evidence type="ECO:0000256" key="3">
    <source>
        <dbReference type="SAM" id="SignalP"/>
    </source>
</evidence>
<keyword evidence="2" id="KW-0677">Repeat</keyword>
<organism evidence="4 5">
    <name type="scientific">Larinioides sclopetarius</name>
    <dbReference type="NCBI Taxonomy" id="280406"/>
    <lineage>
        <taxon>Eukaryota</taxon>
        <taxon>Metazoa</taxon>
        <taxon>Ecdysozoa</taxon>
        <taxon>Arthropoda</taxon>
        <taxon>Chelicerata</taxon>
        <taxon>Arachnida</taxon>
        <taxon>Araneae</taxon>
        <taxon>Araneomorphae</taxon>
        <taxon>Entelegynae</taxon>
        <taxon>Araneoidea</taxon>
        <taxon>Araneidae</taxon>
        <taxon>Larinioides</taxon>
    </lineage>
</organism>
<keyword evidence="1" id="KW-0433">Leucine-rich repeat</keyword>
<dbReference type="EMBL" id="CAXIEN010000571">
    <property type="protein sequence ID" value="CAL1300685.1"/>
    <property type="molecule type" value="Genomic_DNA"/>
</dbReference>
<proteinExistence type="predicted"/>
<sequence>MWKTLGAIVLLCTIHQAFGETGCPEQENIVPCVCTQAPFTYLLCENLTDEEELRNVFIHSERYRYKEVHIEHSSLQYLPHDIFETVRVIELYLKNVTLAQLFDRPPQALDELRTLDIDNSRVMRGLIWKILEPLKSLRTLTVSFNTIKTLGRDFSTYATKDLEQLTFYKTGIKTIKPGTFANFTKLDKIEIDGCNLRTLTRDIFPTPFNGRVLYFNNNKISTIPEGLFSQMPNLQTLGLRKNLISTLPKKAFDSADSVSRIEYLFLDDNPLKCDCLLVWLMEAKPAVLQGKCASPKRLQDKELKDLDSTDFNC</sequence>
<dbReference type="Proteomes" id="UP001497382">
    <property type="component" value="Unassembled WGS sequence"/>
</dbReference>
<evidence type="ECO:0000256" key="1">
    <source>
        <dbReference type="ARBA" id="ARBA00022614"/>
    </source>
</evidence>
<evidence type="ECO:0000256" key="2">
    <source>
        <dbReference type="ARBA" id="ARBA00022737"/>
    </source>
</evidence>
<reference evidence="4 5" key="1">
    <citation type="submission" date="2024-04" db="EMBL/GenBank/DDBJ databases">
        <authorList>
            <person name="Rising A."/>
            <person name="Reimegard J."/>
            <person name="Sonavane S."/>
            <person name="Akerstrom W."/>
            <person name="Nylinder S."/>
            <person name="Hedman E."/>
            <person name="Kallberg Y."/>
        </authorList>
    </citation>
    <scope>NUCLEOTIDE SEQUENCE [LARGE SCALE GENOMIC DNA]</scope>
</reference>
<dbReference type="AlphaFoldDB" id="A0AAV2BWM7"/>
<protein>
    <submittedName>
        <fullName evidence="4">Uncharacterized protein</fullName>
    </submittedName>
</protein>
<name>A0AAV2BWM7_9ARAC</name>
<keyword evidence="5" id="KW-1185">Reference proteome</keyword>
<gene>
    <name evidence="4" type="ORF">LARSCL_LOCUS22066</name>
</gene>
<dbReference type="SUPFAM" id="SSF52058">
    <property type="entry name" value="L domain-like"/>
    <property type="match status" value="1"/>
</dbReference>
<dbReference type="PANTHER" id="PTHR24366">
    <property type="entry name" value="IG(IMMUNOGLOBULIN) AND LRR(LEUCINE RICH REPEAT) DOMAINS"/>
    <property type="match status" value="1"/>
</dbReference>
<dbReference type="InterPro" id="IPR032675">
    <property type="entry name" value="LRR_dom_sf"/>
</dbReference>
<feature type="signal peptide" evidence="3">
    <location>
        <begin position="1"/>
        <end position="19"/>
    </location>
</feature>
<accession>A0AAV2BWM7</accession>
<dbReference type="InterPro" id="IPR003591">
    <property type="entry name" value="Leu-rich_rpt_typical-subtyp"/>
</dbReference>
<comment type="caution">
    <text evidence="4">The sequence shown here is derived from an EMBL/GenBank/DDBJ whole genome shotgun (WGS) entry which is preliminary data.</text>
</comment>
<dbReference type="SMART" id="SM00369">
    <property type="entry name" value="LRR_TYP"/>
    <property type="match status" value="3"/>
</dbReference>
<dbReference type="InterPro" id="IPR001611">
    <property type="entry name" value="Leu-rich_rpt"/>
</dbReference>
<dbReference type="Gene3D" id="3.80.10.10">
    <property type="entry name" value="Ribonuclease Inhibitor"/>
    <property type="match status" value="2"/>
</dbReference>
<feature type="chain" id="PRO_5043629018" evidence="3">
    <location>
        <begin position="20"/>
        <end position="313"/>
    </location>
</feature>